<accession>A0ABD3GZ50</accession>
<name>A0ABD3GZ50_9MARC</name>
<comment type="caution">
    <text evidence="1">The sequence shown here is derived from an EMBL/GenBank/DDBJ whole genome shotgun (WGS) entry which is preliminary data.</text>
</comment>
<sequence length="73" mass="8335">MDLSTMGMKTSVDFSLNNECRKVVPPSEIEVQFLKHTSQAEEQEKAVYPENETLQQEYAKGKAEREAKNNELS</sequence>
<reference evidence="1 2" key="1">
    <citation type="submission" date="2024-09" db="EMBL/GenBank/DDBJ databases">
        <title>Chromosome-scale assembly of Riccia sorocarpa.</title>
        <authorList>
            <person name="Paukszto L."/>
        </authorList>
    </citation>
    <scope>NUCLEOTIDE SEQUENCE [LARGE SCALE GENOMIC DNA]</scope>
    <source>
        <strain evidence="1">LP-2024</strain>
        <tissue evidence="1">Aerial parts of the thallus</tissue>
    </source>
</reference>
<dbReference type="Proteomes" id="UP001633002">
    <property type="component" value="Unassembled WGS sequence"/>
</dbReference>
<dbReference type="EMBL" id="JBJQOH010000006">
    <property type="protein sequence ID" value="KAL3683961.1"/>
    <property type="molecule type" value="Genomic_DNA"/>
</dbReference>
<dbReference type="AlphaFoldDB" id="A0ABD3GZ50"/>
<protein>
    <submittedName>
        <fullName evidence="1">Uncharacterized protein</fullName>
    </submittedName>
</protein>
<gene>
    <name evidence="1" type="ORF">R1sor_001983</name>
</gene>
<keyword evidence="2" id="KW-1185">Reference proteome</keyword>
<evidence type="ECO:0000313" key="2">
    <source>
        <dbReference type="Proteomes" id="UP001633002"/>
    </source>
</evidence>
<organism evidence="1 2">
    <name type="scientific">Riccia sorocarpa</name>
    <dbReference type="NCBI Taxonomy" id="122646"/>
    <lineage>
        <taxon>Eukaryota</taxon>
        <taxon>Viridiplantae</taxon>
        <taxon>Streptophyta</taxon>
        <taxon>Embryophyta</taxon>
        <taxon>Marchantiophyta</taxon>
        <taxon>Marchantiopsida</taxon>
        <taxon>Marchantiidae</taxon>
        <taxon>Marchantiales</taxon>
        <taxon>Ricciaceae</taxon>
        <taxon>Riccia</taxon>
    </lineage>
</organism>
<proteinExistence type="predicted"/>
<evidence type="ECO:0000313" key="1">
    <source>
        <dbReference type="EMBL" id="KAL3683961.1"/>
    </source>
</evidence>